<evidence type="ECO:0000256" key="2">
    <source>
        <dbReference type="ARBA" id="ARBA00007466"/>
    </source>
</evidence>
<dbReference type="GO" id="GO:0005730">
    <property type="term" value="C:nucleolus"/>
    <property type="evidence" value="ECO:0000318"/>
    <property type="project" value="GO_Central"/>
</dbReference>
<evidence type="ECO:0000256" key="4">
    <source>
        <dbReference type="ARBA" id="ARBA00022552"/>
    </source>
</evidence>
<dbReference type="GO" id="GO:0030490">
    <property type="term" value="P:maturation of SSU-rRNA"/>
    <property type="evidence" value="ECO:0000318"/>
    <property type="project" value="GO_Central"/>
</dbReference>
<dbReference type="HOGENOM" id="CLU_008874_1_0_1"/>
<evidence type="ECO:0000256" key="3">
    <source>
        <dbReference type="ARBA" id="ARBA00022517"/>
    </source>
</evidence>
<feature type="region of interest" description="Disordered" evidence="7">
    <location>
        <begin position="235"/>
        <end position="257"/>
    </location>
</feature>
<evidence type="ECO:0000313" key="8">
    <source>
        <dbReference type="Ensembl" id="ENSCINP00000032357.1"/>
    </source>
</evidence>
<feature type="region of interest" description="Disordered" evidence="7">
    <location>
        <begin position="300"/>
        <end position="414"/>
    </location>
</feature>
<keyword evidence="5" id="KW-0539">Nucleus</keyword>
<dbReference type="Pfam" id="PF04147">
    <property type="entry name" value="Nop14"/>
    <property type="match status" value="1"/>
</dbReference>
<evidence type="ECO:0000256" key="1">
    <source>
        <dbReference type="ARBA" id="ARBA00004604"/>
    </source>
</evidence>
<dbReference type="Proteomes" id="UP000008144">
    <property type="component" value="Chromosome 5"/>
</dbReference>
<comment type="function">
    <text evidence="6">Involved in nucleolar processing of pre-18S ribosomal RNA. Has a role in the nuclear export of 40S pre-ribosomal subunit to the cytoplasm.</text>
</comment>
<dbReference type="PANTHER" id="PTHR23183:SF0">
    <property type="entry name" value="NUCLEOLAR PROTEIN 14"/>
    <property type="match status" value="1"/>
</dbReference>
<evidence type="ECO:0000313" key="9">
    <source>
        <dbReference type="Proteomes" id="UP000008144"/>
    </source>
</evidence>
<sequence length="866" mass="99135">KKYSMAKQKKGLSDKVRKSKQQKKSSNTLDKVRKNPFEIKINKQKHNILGRKTKNDRGLPGVSRSKANKKRKDTLLNEYKHRNKTNQIRDARFGLNDEQMTIEEKMLQRFSMERKKKHEKMAQFNLNDDEELTHLGQSLSAIKQFDDFDGSDEEDGPGGTMSGEYVENAHFGGGFFTKKSSEGNDNELTKTRKEVIDDIIAKSKLAKFEKKAAREKSDELREKLDDAWSDFQKLIQPSVRTSQDKNTAKERSKPDEYDMAVKQMLFDRKAAPSEKMKSEAELEEERAALLWKQEEERIARMRMDGGNEDASRKRTHQSADALEEDYVVEKVNQAEPLSFNFDDEDEKSEDYVGENEEEEEDAPEDQVESELGDLGIVDDGGDSDDENDEDQSDEFSDIDSGNEEDVSSLEEQPDVVEDVVNKAEEEEDVGQNLPHFPVPASYSEFSFLISSSALSASEVVSDLRKRFAPSIGKGNKAKMIELFAYIWQHCCMVAAPKPDFNIINSLISHAYELCALNPENCSECVKERLKRSYLSCVQASRIQLPSFEILIQFKLIKLLYSTSDFCHPVVTPALLFISHLLDCCSVHTLRDVSKGLYLCTVAYEYVSFSKRYIPECLNFLTTVLCMAVPDKQNKADIPTITSTRINGKNFDILVVKKKNKFKENQLKPDLSVMMDENNDINDTALVRCQLVATATRLTALFSTLYSEVPAYDEVFTKIHSVCDKLKTSFDRSNLVLAKLVDGVLKSIESNCQKPRTPISFGQRKPKPLRMFDLKIDDTGDPLRKKSKQTNALKRERDRLLHKRKREMKGAIREVRKDSKFIARHQQKEQEAMDAEREAKVKRLYGLLSNQEGEVKNIQRKKYKLDI</sequence>
<dbReference type="EMBL" id="EAAA01002217">
    <property type="status" value="NOT_ANNOTATED_CDS"/>
    <property type="molecule type" value="Genomic_DNA"/>
</dbReference>
<gene>
    <name evidence="8" type="primary">LOC100180269</name>
</gene>
<evidence type="ECO:0000256" key="6">
    <source>
        <dbReference type="ARBA" id="ARBA00024695"/>
    </source>
</evidence>
<evidence type="ECO:0000256" key="5">
    <source>
        <dbReference type="ARBA" id="ARBA00023242"/>
    </source>
</evidence>
<feature type="compositionally biased region" description="Basic and acidic residues" evidence="7">
    <location>
        <begin position="242"/>
        <end position="256"/>
    </location>
</feature>
<proteinExistence type="inferred from homology"/>
<dbReference type="GeneTree" id="ENSGT00390000017459"/>
<accession>H2XRS3</accession>
<feature type="compositionally biased region" description="Basic and acidic residues" evidence="7">
    <location>
        <begin position="30"/>
        <end position="41"/>
    </location>
</feature>
<dbReference type="InterPro" id="IPR007276">
    <property type="entry name" value="Nop14"/>
</dbReference>
<reference evidence="9" key="1">
    <citation type="journal article" date="2002" name="Science">
        <title>The draft genome of Ciona intestinalis: insights into chordate and vertebrate origins.</title>
        <authorList>
            <person name="Dehal P."/>
            <person name="Satou Y."/>
            <person name="Campbell R.K."/>
            <person name="Chapman J."/>
            <person name="Degnan B."/>
            <person name="De Tomaso A."/>
            <person name="Davidson B."/>
            <person name="Di Gregorio A."/>
            <person name="Gelpke M."/>
            <person name="Goodstein D.M."/>
            <person name="Harafuji N."/>
            <person name="Hastings K.E."/>
            <person name="Ho I."/>
            <person name="Hotta K."/>
            <person name="Huang W."/>
            <person name="Kawashima T."/>
            <person name="Lemaire P."/>
            <person name="Martinez D."/>
            <person name="Meinertzhagen I.A."/>
            <person name="Necula S."/>
            <person name="Nonaka M."/>
            <person name="Putnam N."/>
            <person name="Rash S."/>
            <person name="Saiga H."/>
            <person name="Satake M."/>
            <person name="Terry A."/>
            <person name="Yamada L."/>
            <person name="Wang H.G."/>
            <person name="Awazu S."/>
            <person name="Azumi K."/>
            <person name="Boore J."/>
            <person name="Branno M."/>
            <person name="Chin-Bow S."/>
            <person name="DeSantis R."/>
            <person name="Doyle S."/>
            <person name="Francino P."/>
            <person name="Keys D.N."/>
            <person name="Haga S."/>
            <person name="Hayashi H."/>
            <person name="Hino K."/>
            <person name="Imai K.S."/>
            <person name="Inaba K."/>
            <person name="Kano S."/>
            <person name="Kobayashi K."/>
            <person name="Kobayashi M."/>
            <person name="Lee B.I."/>
            <person name="Makabe K.W."/>
            <person name="Manohar C."/>
            <person name="Matassi G."/>
            <person name="Medina M."/>
            <person name="Mochizuki Y."/>
            <person name="Mount S."/>
            <person name="Morishita T."/>
            <person name="Miura S."/>
            <person name="Nakayama A."/>
            <person name="Nishizaka S."/>
            <person name="Nomoto H."/>
            <person name="Ohta F."/>
            <person name="Oishi K."/>
            <person name="Rigoutsos I."/>
            <person name="Sano M."/>
            <person name="Sasaki A."/>
            <person name="Sasakura Y."/>
            <person name="Shoguchi E."/>
            <person name="Shin-i T."/>
            <person name="Spagnuolo A."/>
            <person name="Stainier D."/>
            <person name="Suzuki M.M."/>
            <person name="Tassy O."/>
            <person name="Takatori N."/>
            <person name="Tokuoka M."/>
            <person name="Yagi K."/>
            <person name="Yoshizaki F."/>
            <person name="Wada S."/>
            <person name="Zhang C."/>
            <person name="Hyatt P.D."/>
            <person name="Larimer F."/>
            <person name="Detter C."/>
            <person name="Doggett N."/>
            <person name="Glavina T."/>
            <person name="Hawkins T."/>
            <person name="Richardson P."/>
            <person name="Lucas S."/>
            <person name="Kohara Y."/>
            <person name="Levine M."/>
            <person name="Satoh N."/>
            <person name="Rokhsar D.S."/>
        </authorList>
    </citation>
    <scope>NUCLEOTIDE SEQUENCE [LARGE SCALE GENOMIC DNA]</scope>
</reference>
<reference evidence="8" key="4">
    <citation type="submission" date="2025-09" db="UniProtKB">
        <authorList>
            <consortium name="Ensembl"/>
        </authorList>
    </citation>
    <scope>IDENTIFICATION</scope>
</reference>
<dbReference type="GO" id="GO:0032040">
    <property type="term" value="C:small-subunit processome"/>
    <property type="evidence" value="ECO:0000318"/>
    <property type="project" value="GO_Central"/>
</dbReference>
<feature type="compositionally biased region" description="Acidic residues" evidence="7">
    <location>
        <begin position="341"/>
        <end position="371"/>
    </location>
</feature>
<dbReference type="STRING" id="7719.ENSCINP00000032357"/>
<comment type="subcellular location">
    <subcellularLocation>
        <location evidence="1">Nucleus</location>
        <location evidence="1">Nucleolus</location>
    </subcellularLocation>
</comment>
<keyword evidence="4" id="KW-0698">rRNA processing</keyword>
<reference evidence="8" key="3">
    <citation type="submission" date="2025-08" db="UniProtKB">
        <authorList>
            <consortium name="Ensembl"/>
        </authorList>
    </citation>
    <scope>IDENTIFICATION</scope>
</reference>
<keyword evidence="3" id="KW-0690">Ribosome biogenesis</keyword>
<dbReference type="GO" id="GO:0030692">
    <property type="term" value="C:Noc4p-Nop14p complex"/>
    <property type="evidence" value="ECO:0000318"/>
    <property type="project" value="GO_Central"/>
</dbReference>
<dbReference type="Ensembl" id="ENSCINT00000032299.1">
    <property type="protein sequence ID" value="ENSCINP00000032357.1"/>
    <property type="gene ID" value="ENSCING00000020812.1"/>
</dbReference>
<dbReference type="AlphaFoldDB" id="H2XRS3"/>
<name>H2XRS3_CIOIN</name>
<evidence type="ECO:0000256" key="7">
    <source>
        <dbReference type="SAM" id="MobiDB-lite"/>
    </source>
</evidence>
<dbReference type="InParanoid" id="H2XRS3"/>
<reference evidence="8" key="2">
    <citation type="journal article" date="2008" name="Genome Biol.">
        <title>Improved genome assembly and evidence-based global gene model set for the chordate Ciona intestinalis: new insight into intron and operon populations.</title>
        <authorList>
            <person name="Satou Y."/>
            <person name="Mineta K."/>
            <person name="Ogasawara M."/>
            <person name="Sasakura Y."/>
            <person name="Shoguchi E."/>
            <person name="Ueno K."/>
            <person name="Yamada L."/>
            <person name="Matsumoto J."/>
            <person name="Wasserscheid J."/>
            <person name="Dewar K."/>
            <person name="Wiley G.B."/>
            <person name="Macmil S.L."/>
            <person name="Roe B.A."/>
            <person name="Zeller R.W."/>
            <person name="Hastings K.E."/>
            <person name="Lemaire P."/>
            <person name="Lindquist E."/>
            <person name="Endo T."/>
            <person name="Hotta K."/>
            <person name="Inaba K."/>
        </authorList>
    </citation>
    <scope>NUCLEOTIDE SEQUENCE [LARGE SCALE GENOMIC DNA]</scope>
    <source>
        <strain evidence="8">wild type</strain>
    </source>
</reference>
<organism evidence="8 9">
    <name type="scientific">Ciona intestinalis</name>
    <name type="common">Transparent sea squirt</name>
    <name type="synonym">Ascidia intestinalis</name>
    <dbReference type="NCBI Taxonomy" id="7719"/>
    <lineage>
        <taxon>Eukaryota</taxon>
        <taxon>Metazoa</taxon>
        <taxon>Chordata</taxon>
        <taxon>Tunicata</taxon>
        <taxon>Ascidiacea</taxon>
        <taxon>Phlebobranchia</taxon>
        <taxon>Cionidae</taxon>
        <taxon>Ciona</taxon>
    </lineage>
</organism>
<feature type="compositionally biased region" description="Basic residues" evidence="7">
    <location>
        <begin position="1"/>
        <end position="10"/>
    </location>
</feature>
<feature type="compositionally biased region" description="Basic and acidic residues" evidence="7">
    <location>
        <begin position="300"/>
        <end position="312"/>
    </location>
</feature>
<feature type="compositionally biased region" description="Basic residues" evidence="7">
    <location>
        <begin position="42"/>
        <end position="54"/>
    </location>
</feature>
<keyword evidence="9" id="KW-1185">Reference proteome</keyword>
<dbReference type="PANTHER" id="PTHR23183">
    <property type="entry name" value="NOP14"/>
    <property type="match status" value="1"/>
</dbReference>
<feature type="compositionally biased region" description="Acidic residues" evidence="7">
    <location>
        <begin position="379"/>
        <end position="414"/>
    </location>
</feature>
<comment type="similarity">
    <text evidence="2">Belongs to the NOP14 family.</text>
</comment>
<protein>
    <submittedName>
        <fullName evidence="8">Nucleolar protein 14-like</fullName>
    </submittedName>
</protein>
<dbReference type="FunCoup" id="H2XRS3">
    <property type="interactions" value="687"/>
</dbReference>
<feature type="region of interest" description="Disordered" evidence="7">
    <location>
        <begin position="1"/>
        <end position="72"/>
    </location>
</feature>
<dbReference type="OMA" id="KSCWPSL"/>